<comment type="caution">
    <text evidence="2">The sequence shown here is derived from an EMBL/GenBank/DDBJ whole genome shotgun (WGS) entry which is preliminary data.</text>
</comment>
<dbReference type="Proteomes" id="UP000249239">
    <property type="component" value="Unassembled WGS sequence"/>
</dbReference>
<evidence type="ECO:0000256" key="1">
    <source>
        <dbReference type="SAM" id="MobiDB-lite"/>
    </source>
</evidence>
<reference evidence="2 3" key="1">
    <citation type="submission" date="2018-06" db="EMBL/GenBank/DDBJ databases">
        <title>Genomic Encyclopedia of Archaeal and Bacterial Type Strains, Phase II (KMG-II): from individual species to whole genera.</title>
        <authorList>
            <person name="Goeker M."/>
        </authorList>
    </citation>
    <scope>NUCLEOTIDE SEQUENCE [LARGE SCALE GENOMIC DNA]</scope>
    <source>
        <strain evidence="2 3">DSM 6779</strain>
    </source>
</reference>
<gene>
    <name evidence="2" type="ORF">LX69_03554</name>
</gene>
<dbReference type="EMBL" id="QKZK01000088">
    <property type="protein sequence ID" value="PZX09546.1"/>
    <property type="molecule type" value="Genomic_DNA"/>
</dbReference>
<proteinExistence type="predicted"/>
<keyword evidence="3" id="KW-1185">Reference proteome</keyword>
<evidence type="ECO:0000313" key="2">
    <source>
        <dbReference type="EMBL" id="PZX09546.1"/>
    </source>
</evidence>
<feature type="region of interest" description="Disordered" evidence="1">
    <location>
        <begin position="1"/>
        <end position="20"/>
    </location>
</feature>
<name>A0A2W7N9B9_9BACT</name>
<protein>
    <submittedName>
        <fullName evidence="2">Uncharacterized protein</fullName>
    </submittedName>
</protein>
<evidence type="ECO:0000313" key="3">
    <source>
        <dbReference type="Proteomes" id="UP000249239"/>
    </source>
</evidence>
<organism evidence="2 3">
    <name type="scientific">Breznakibacter xylanolyticus</name>
    <dbReference type="NCBI Taxonomy" id="990"/>
    <lineage>
        <taxon>Bacteria</taxon>
        <taxon>Pseudomonadati</taxon>
        <taxon>Bacteroidota</taxon>
        <taxon>Bacteroidia</taxon>
        <taxon>Marinilabiliales</taxon>
        <taxon>Marinilabiliaceae</taxon>
        <taxon>Breznakibacter</taxon>
    </lineage>
</organism>
<dbReference type="AlphaFoldDB" id="A0A2W7N9B9"/>
<accession>A0A2W7N9B9</accession>
<sequence length="50" mass="5513">MMKGFGNIGRKKRQPVTSHIPNGGFTALCKAFRPLKLHLGLTVESPAIRH</sequence>